<evidence type="ECO:0000256" key="6">
    <source>
        <dbReference type="ARBA" id="ARBA00047619"/>
    </source>
</evidence>
<evidence type="ECO:0000313" key="9">
    <source>
        <dbReference type="Proteomes" id="UP001412067"/>
    </source>
</evidence>
<dbReference type="SUPFAM" id="SSF53335">
    <property type="entry name" value="S-adenosyl-L-methionine-dependent methyltransferases"/>
    <property type="match status" value="1"/>
</dbReference>
<organism evidence="8 9">
    <name type="scientific">Platanthera guangdongensis</name>
    <dbReference type="NCBI Taxonomy" id="2320717"/>
    <lineage>
        <taxon>Eukaryota</taxon>
        <taxon>Viridiplantae</taxon>
        <taxon>Streptophyta</taxon>
        <taxon>Embryophyta</taxon>
        <taxon>Tracheophyta</taxon>
        <taxon>Spermatophyta</taxon>
        <taxon>Magnoliopsida</taxon>
        <taxon>Liliopsida</taxon>
        <taxon>Asparagales</taxon>
        <taxon>Orchidaceae</taxon>
        <taxon>Orchidoideae</taxon>
        <taxon>Orchideae</taxon>
        <taxon>Orchidinae</taxon>
        <taxon>Platanthera</taxon>
    </lineage>
</organism>
<dbReference type="PANTHER" id="PTHR44307">
    <property type="entry name" value="PHOSPHOETHANOLAMINE METHYLTRANSFERASE"/>
    <property type="match status" value="1"/>
</dbReference>
<dbReference type="Proteomes" id="UP001412067">
    <property type="component" value="Unassembled WGS sequence"/>
</dbReference>
<comment type="pathway">
    <text evidence="1">Phospholipid metabolism; phosphatidylcholine biosynthesis.</text>
</comment>
<evidence type="ECO:0000256" key="5">
    <source>
        <dbReference type="ARBA" id="ARBA00035674"/>
    </source>
</evidence>
<comment type="catalytic activity">
    <reaction evidence="7">
        <text>N-methylethanolamine phosphate + S-adenosyl-L-methionine = N,N-dimethylethanolamine phosphate + S-adenosyl-L-homocysteine + H(+)</text>
        <dbReference type="Rhea" id="RHEA:25321"/>
        <dbReference type="ChEBI" id="CHEBI:15378"/>
        <dbReference type="ChEBI" id="CHEBI:57781"/>
        <dbReference type="ChEBI" id="CHEBI:57856"/>
        <dbReference type="ChEBI" id="CHEBI:58641"/>
        <dbReference type="ChEBI" id="CHEBI:59789"/>
        <dbReference type="EC" id="2.1.1.103"/>
    </reaction>
    <physiologicalReaction direction="left-to-right" evidence="7">
        <dbReference type="Rhea" id="RHEA:25322"/>
    </physiologicalReaction>
</comment>
<proteinExistence type="predicted"/>
<comment type="catalytic activity">
    <reaction evidence="6">
        <text>N,N-dimethylethanolamine phosphate + S-adenosyl-L-methionine = phosphocholine + S-adenosyl-L-homocysteine + H(+)</text>
        <dbReference type="Rhea" id="RHEA:25325"/>
        <dbReference type="ChEBI" id="CHEBI:15378"/>
        <dbReference type="ChEBI" id="CHEBI:57856"/>
        <dbReference type="ChEBI" id="CHEBI:58641"/>
        <dbReference type="ChEBI" id="CHEBI:59789"/>
        <dbReference type="ChEBI" id="CHEBI:295975"/>
        <dbReference type="EC" id="2.1.1.103"/>
    </reaction>
    <physiologicalReaction direction="left-to-right" evidence="6">
        <dbReference type="Rhea" id="RHEA:25326"/>
    </physiologicalReaction>
</comment>
<keyword evidence="3" id="KW-0489">Methyltransferase</keyword>
<comment type="pathway">
    <text evidence="2">Lipid metabolism.</text>
</comment>
<sequence length="194" mass="22888">MYSWEKTFPAKKVCPRDNTDPDNGKEKTCTGENVPWRNQAREKTSTDVKTCVREKLRLRKIYAPEIKCTRDKPSLFRSFFKWLKPGGKVLISDYCKKSGKSSREFTEYILQRGYYLHDMLADAGFQPVIAEDKTSQFVEVLQRELDAVEKNREEFIRHFSKEDYYEIVDGWKAKLKRSKTGEQRWGLFIATKSF</sequence>
<name>A0ABR2LKA3_9ASPA</name>
<evidence type="ECO:0000256" key="7">
    <source>
        <dbReference type="ARBA" id="ARBA00047841"/>
    </source>
</evidence>
<evidence type="ECO:0000256" key="3">
    <source>
        <dbReference type="ARBA" id="ARBA00022603"/>
    </source>
</evidence>
<reference evidence="8 9" key="1">
    <citation type="journal article" date="2022" name="Nat. Plants">
        <title>Genomes of leafy and leafless Platanthera orchids illuminate the evolution of mycoheterotrophy.</title>
        <authorList>
            <person name="Li M.H."/>
            <person name="Liu K.W."/>
            <person name="Li Z."/>
            <person name="Lu H.C."/>
            <person name="Ye Q.L."/>
            <person name="Zhang D."/>
            <person name="Wang J.Y."/>
            <person name="Li Y.F."/>
            <person name="Zhong Z.M."/>
            <person name="Liu X."/>
            <person name="Yu X."/>
            <person name="Liu D.K."/>
            <person name="Tu X.D."/>
            <person name="Liu B."/>
            <person name="Hao Y."/>
            <person name="Liao X.Y."/>
            <person name="Jiang Y.T."/>
            <person name="Sun W.H."/>
            <person name="Chen J."/>
            <person name="Chen Y.Q."/>
            <person name="Ai Y."/>
            <person name="Zhai J.W."/>
            <person name="Wu S.S."/>
            <person name="Zhou Z."/>
            <person name="Hsiao Y.Y."/>
            <person name="Wu W.L."/>
            <person name="Chen Y.Y."/>
            <person name="Lin Y.F."/>
            <person name="Hsu J.L."/>
            <person name="Li C.Y."/>
            <person name="Wang Z.W."/>
            <person name="Zhao X."/>
            <person name="Zhong W.Y."/>
            <person name="Ma X.K."/>
            <person name="Ma L."/>
            <person name="Huang J."/>
            <person name="Chen G.Z."/>
            <person name="Huang M.Z."/>
            <person name="Huang L."/>
            <person name="Peng D.H."/>
            <person name="Luo Y.B."/>
            <person name="Zou S.Q."/>
            <person name="Chen S.P."/>
            <person name="Lan S."/>
            <person name="Tsai W.C."/>
            <person name="Van de Peer Y."/>
            <person name="Liu Z.J."/>
        </authorList>
    </citation>
    <scope>NUCLEOTIDE SEQUENCE [LARGE SCALE GENOMIC DNA]</scope>
    <source>
        <strain evidence="8">Lor288</strain>
    </source>
</reference>
<comment type="caution">
    <text evidence="8">The sequence shown here is derived from an EMBL/GenBank/DDBJ whole genome shotgun (WGS) entry which is preliminary data.</text>
</comment>
<dbReference type="PANTHER" id="PTHR44307:SF2">
    <property type="entry name" value="PHOSPHOETHANOLAMINE METHYLTRANSFERASE ISOFORM X1"/>
    <property type="match status" value="1"/>
</dbReference>
<gene>
    <name evidence="8" type="primary">NMT2</name>
    <name evidence="8" type="ORF">KSP40_PGU018385</name>
</gene>
<keyword evidence="9" id="KW-1185">Reference proteome</keyword>
<dbReference type="Gene3D" id="3.40.50.150">
    <property type="entry name" value="Vaccinia Virus protein VP39"/>
    <property type="match status" value="1"/>
</dbReference>
<accession>A0ABR2LKA3</accession>
<dbReference type="InterPro" id="IPR029063">
    <property type="entry name" value="SAM-dependent_MTases_sf"/>
</dbReference>
<dbReference type="EC" id="2.1.1.103" evidence="5"/>
<evidence type="ECO:0000256" key="1">
    <source>
        <dbReference type="ARBA" id="ARBA00004969"/>
    </source>
</evidence>
<dbReference type="EMBL" id="JBBWWR010000018">
    <property type="protein sequence ID" value="KAK8943498.1"/>
    <property type="molecule type" value="Genomic_DNA"/>
</dbReference>
<evidence type="ECO:0000256" key="4">
    <source>
        <dbReference type="ARBA" id="ARBA00022679"/>
    </source>
</evidence>
<protein>
    <recommendedName>
        <fullName evidence="5">phosphoethanolamine N-methyltransferase</fullName>
        <ecNumber evidence="5">2.1.1.103</ecNumber>
    </recommendedName>
</protein>
<keyword evidence="4" id="KW-0808">Transferase</keyword>
<evidence type="ECO:0000256" key="2">
    <source>
        <dbReference type="ARBA" id="ARBA00005189"/>
    </source>
</evidence>
<evidence type="ECO:0000313" key="8">
    <source>
        <dbReference type="EMBL" id="KAK8943498.1"/>
    </source>
</evidence>